<gene>
    <name evidence="1" type="ORF">LTR37_001346</name>
</gene>
<sequence>MAIINTYETVRRTALRKVSTIFEQRLLLEDPYQKSEEFGIFHVESVYDTLEMGILQRSKSAAAKNSARGKKEGDTATHAGASANGGELKKIVSAERPKTADGRSNSFSRPRTAARTQIVERNPELPLPGSTIEITAGNDTFRFPTPSPRLPPKSATFQHAPSPLAGTDSPSIGAAYGSPSQQPKPNWGRVYTADQVRDAKPTPVTSRPLAPASQDPSSPVLLPQLKRKKSGWKTFGGLFGRRSVKPVVEEPFYKLRQPQSEPGSENRLRPPPAAKENLPRGLARLHADSPSRPGYRRVISIPRGMARLEVRAEADLASFLPYAQYRRVRSLSMIQREGFSPMFRAFDQTRDSEDIFRAGFEPKNDSPLSMIENKTTLGTPRTPKLNLDFPDPMFERYSVMFGKLLEETKPSLLERRQSKQQKKKSPKLQSTTSATEAMPSDGEVRKMSSANLTKSLSINIGKKSQTMTTAPAIERSASVNRPRPIQRSRTAPLKAVSPSAETHSKIRHVVHCRSSTSQTLAANSLPPTPRTIATVSDGESVAIVNDDFTALQRNMDEAELSWDMSTSKPAKVGMESRPYPYVRLKSPEDLERQMVQVSVARQVSITKARRTVQHAVASKQPLRPRVVELGKDRKSTLVVFETDD</sequence>
<keyword evidence="2" id="KW-1185">Reference proteome</keyword>
<accession>A0ACC3NWS9</accession>
<protein>
    <submittedName>
        <fullName evidence="1">Uncharacterized protein</fullName>
    </submittedName>
</protein>
<reference evidence="1" key="1">
    <citation type="submission" date="2023-07" db="EMBL/GenBank/DDBJ databases">
        <title>Black Yeasts Isolated from many extreme environments.</title>
        <authorList>
            <person name="Coleine C."/>
            <person name="Stajich J.E."/>
            <person name="Selbmann L."/>
        </authorList>
    </citation>
    <scope>NUCLEOTIDE SEQUENCE</scope>
    <source>
        <strain evidence="1">CCFEE 5714</strain>
    </source>
</reference>
<organism evidence="1 2">
    <name type="scientific">Vermiconidia calcicola</name>
    <dbReference type="NCBI Taxonomy" id="1690605"/>
    <lineage>
        <taxon>Eukaryota</taxon>
        <taxon>Fungi</taxon>
        <taxon>Dikarya</taxon>
        <taxon>Ascomycota</taxon>
        <taxon>Pezizomycotina</taxon>
        <taxon>Dothideomycetes</taxon>
        <taxon>Dothideomycetidae</taxon>
        <taxon>Mycosphaerellales</taxon>
        <taxon>Extremaceae</taxon>
        <taxon>Vermiconidia</taxon>
    </lineage>
</organism>
<dbReference type="Proteomes" id="UP001281147">
    <property type="component" value="Unassembled WGS sequence"/>
</dbReference>
<comment type="caution">
    <text evidence="1">The sequence shown here is derived from an EMBL/GenBank/DDBJ whole genome shotgun (WGS) entry which is preliminary data.</text>
</comment>
<name>A0ACC3NWS9_9PEZI</name>
<dbReference type="EMBL" id="JAUTXU010000006">
    <property type="protein sequence ID" value="KAK3724221.1"/>
    <property type="molecule type" value="Genomic_DNA"/>
</dbReference>
<proteinExistence type="predicted"/>
<evidence type="ECO:0000313" key="2">
    <source>
        <dbReference type="Proteomes" id="UP001281147"/>
    </source>
</evidence>
<evidence type="ECO:0000313" key="1">
    <source>
        <dbReference type="EMBL" id="KAK3724221.1"/>
    </source>
</evidence>